<dbReference type="AlphaFoldDB" id="A0A369ARD3"/>
<dbReference type="InterPro" id="IPR050188">
    <property type="entry name" value="RluA_PseudoU_synthase"/>
</dbReference>
<reference evidence="2 3" key="1">
    <citation type="submission" date="2018-07" db="EMBL/GenBank/DDBJ databases">
        <title>Genomic Encyclopedia of Type Strains, Phase IV (KMG-IV): sequencing the most valuable type-strain genomes for metagenomic binning, comparative biology and taxonomic classification.</title>
        <authorList>
            <person name="Goeker M."/>
        </authorList>
    </citation>
    <scope>NUCLEOTIDE SEQUENCE [LARGE SCALE GENOMIC DNA]</scope>
    <source>
        <strain evidence="2 3">DSM 100911</strain>
    </source>
</reference>
<evidence type="ECO:0000313" key="3">
    <source>
        <dbReference type="Proteomes" id="UP000252174"/>
    </source>
</evidence>
<dbReference type="GO" id="GO:0140098">
    <property type="term" value="F:catalytic activity, acting on RNA"/>
    <property type="evidence" value="ECO:0007669"/>
    <property type="project" value="UniProtKB-ARBA"/>
</dbReference>
<evidence type="ECO:0000259" key="1">
    <source>
        <dbReference type="Pfam" id="PF00849"/>
    </source>
</evidence>
<dbReference type="Proteomes" id="UP000252174">
    <property type="component" value="Unassembled WGS sequence"/>
</dbReference>
<dbReference type="PANTHER" id="PTHR21600:SF84">
    <property type="entry name" value="PSEUDOURIDINE SYNTHASE RSUA_RLUA-LIKE DOMAIN-CONTAINING PROTEIN"/>
    <property type="match status" value="1"/>
</dbReference>
<dbReference type="PROSITE" id="PS01129">
    <property type="entry name" value="PSI_RLU"/>
    <property type="match status" value="1"/>
</dbReference>
<dbReference type="InterPro" id="IPR006224">
    <property type="entry name" value="PsdUridine_synth_RluA-like_CS"/>
</dbReference>
<dbReference type="Gene3D" id="3.30.2350.10">
    <property type="entry name" value="Pseudouridine synthase"/>
    <property type="match status" value="1"/>
</dbReference>
<feature type="domain" description="Pseudouridine synthase RsuA/RluA-like" evidence="1">
    <location>
        <begin position="70"/>
        <end position="217"/>
    </location>
</feature>
<dbReference type="InterPro" id="IPR020103">
    <property type="entry name" value="PsdUridine_synth_cat_dom_sf"/>
</dbReference>
<comment type="caution">
    <text evidence="2">The sequence shown here is derived from an EMBL/GenBank/DDBJ whole genome shotgun (WGS) entry which is preliminary data.</text>
</comment>
<dbReference type="GO" id="GO:0009982">
    <property type="term" value="F:pseudouridine synthase activity"/>
    <property type="evidence" value="ECO:0007669"/>
    <property type="project" value="InterPro"/>
</dbReference>
<name>A0A369ARD3_9BURK</name>
<evidence type="ECO:0000313" key="2">
    <source>
        <dbReference type="EMBL" id="RCX11573.1"/>
    </source>
</evidence>
<keyword evidence="3" id="KW-1185">Reference proteome</keyword>
<dbReference type="EMBL" id="QPJU01000001">
    <property type="protein sequence ID" value="RCX11573.1"/>
    <property type="molecule type" value="Genomic_DNA"/>
</dbReference>
<dbReference type="GO" id="GO:0003723">
    <property type="term" value="F:RNA binding"/>
    <property type="evidence" value="ECO:0007669"/>
    <property type="project" value="InterPro"/>
</dbReference>
<dbReference type="GO" id="GO:0000455">
    <property type="term" value="P:enzyme-directed rRNA pseudouridine synthesis"/>
    <property type="evidence" value="ECO:0007669"/>
    <property type="project" value="TreeGrafter"/>
</dbReference>
<sequence length="304" mass="35217">MLDHLAERLPALSRAAWQQRMEAGEVVDERGATVTPERPFEPGLRIFYYRHLESEPEIPFTEEVLYQDAHLLIADKPHFMPVTPGGRYVQHSLLVRLKRRLGLAELSPLHRIDRDTAGLVLFSVQQRTRGVYQALFRERRITKQYEAVAGWRADLAFPREHHSRLEESPQFFRMHEVPGAPNSCTRMELLEVAGRWARYRLEPVTGKRHQLRVHMAALGLPLRHDAFYPEVNDPPEGDFSRPLQLLARTLHFTDPLSGAPRHFESRRKLLALDPPPFEPRWFVRTRDGGEAAGVAVWSRVRSPW</sequence>
<gene>
    <name evidence="2" type="ORF">DFR45_10195</name>
</gene>
<dbReference type="PANTHER" id="PTHR21600">
    <property type="entry name" value="MITOCHONDRIAL RNA PSEUDOURIDINE SYNTHASE"/>
    <property type="match status" value="1"/>
</dbReference>
<dbReference type="Pfam" id="PF00849">
    <property type="entry name" value="PseudoU_synth_2"/>
    <property type="match status" value="1"/>
</dbReference>
<proteinExistence type="predicted"/>
<dbReference type="InterPro" id="IPR006145">
    <property type="entry name" value="PsdUridine_synth_RsuA/RluA"/>
</dbReference>
<organism evidence="2 3">
    <name type="scientific">Extensimonas vulgaris</name>
    <dbReference type="NCBI Taxonomy" id="1031594"/>
    <lineage>
        <taxon>Bacteria</taxon>
        <taxon>Pseudomonadati</taxon>
        <taxon>Pseudomonadota</taxon>
        <taxon>Betaproteobacteria</taxon>
        <taxon>Burkholderiales</taxon>
        <taxon>Comamonadaceae</taxon>
        <taxon>Extensimonas</taxon>
    </lineage>
</organism>
<protein>
    <submittedName>
        <fullName evidence="2">tRNA pseudouridine32 synthase/23S rRNA pseudouridine746 synthase</fullName>
    </submittedName>
</protein>
<accession>A0A369ARD3</accession>
<dbReference type="SUPFAM" id="SSF55120">
    <property type="entry name" value="Pseudouridine synthase"/>
    <property type="match status" value="1"/>
</dbReference>